<dbReference type="GO" id="GO:0043565">
    <property type="term" value="F:sequence-specific DNA binding"/>
    <property type="evidence" value="ECO:0007669"/>
    <property type="project" value="InterPro"/>
</dbReference>
<dbReference type="EMBL" id="FODS01000004">
    <property type="protein sequence ID" value="SEO38332.1"/>
    <property type="molecule type" value="Genomic_DNA"/>
</dbReference>
<dbReference type="STRING" id="569882.SAMN04490248_104187"/>
<dbReference type="InterPro" id="IPR009057">
    <property type="entry name" value="Homeodomain-like_sf"/>
</dbReference>
<dbReference type="InterPro" id="IPR020449">
    <property type="entry name" value="Tscrpt_reg_AraC-type_HTH"/>
</dbReference>
<dbReference type="PROSITE" id="PS01124">
    <property type="entry name" value="HTH_ARAC_FAMILY_2"/>
    <property type="match status" value="1"/>
</dbReference>
<keyword evidence="2 5" id="KW-0238">DNA-binding</keyword>
<feature type="domain" description="HTH araC/xylS-type" evidence="4">
    <location>
        <begin position="211"/>
        <end position="311"/>
    </location>
</feature>
<dbReference type="SMART" id="SM00342">
    <property type="entry name" value="HTH_ARAC"/>
    <property type="match status" value="1"/>
</dbReference>
<accession>A0A1H8P8T9</accession>
<evidence type="ECO:0000259" key="4">
    <source>
        <dbReference type="PROSITE" id="PS01124"/>
    </source>
</evidence>
<sequence>MIINSGRSAAPTGGDKWQKVVSEAYFPLDTDCRNRTDFFGEMDRWSLGVVGLSRIHCDSILYRRQRRHFLDETESSLLIAIPEKEEVQFSQNQRRTSCKPGGFLVERSDAPYEYWHDHRNVQWVLKVPSASVRARIGPSERLGGLTFDARQGVASYFLSTLRTAVSHIQQLDDAAREAAGSHLLEMLCLAIRSDQRVLGSNTSSIRAAHLYRAEQFIRENLKEPDLSPRMVADACGISLRYLQQLFSESDQSINGYIRDRRLIRCNEDLRAGGQGATVAEIAYRWGFADQSQFSKHYRAKFGCTPTETRKEAGRFRKAM</sequence>
<dbReference type="InterPro" id="IPR050204">
    <property type="entry name" value="AraC_XylS_family_regulators"/>
</dbReference>
<reference evidence="5 6" key="1">
    <citation type="submission" date="2016-10" db="EMBL/GenBank/DDBJ databases">
        <authorList>
            <person name="de Groot N.N."/>
        </authorList>
    </citation>
    <scope>NUCLEOTIDE SEQUENCE [LARGE SCALE GENOMIC DNA]</scope>
    <source>
        <strain evidence="5 6">DSM 27842</strain>
    </source>
</reference>
<keyword evidence="3" id="KW-0804">Transcription</keyword>
<dbReference type="Pfam" id="PF14525">
    <property type="entry name" value="AraC_binding_2"/>
    <property type="match status" value="1"/>
</dbReference>
<evidence type="ECO:0000313" key="6">
    <source>
        <dbReference type="Proteomes" id="UP000198893"/>
    </source>
</evidence>
<dbReference type="Pfam" id="PF12833">
    <property type="entry name" value="HTH_18"/>
    <property type="match status" value="1"/>
</dbReference>
<gene>
    <name evidence="5" type="ORF">SAMN04490248_104187</name>
</gene>
<keyword evidence="6" id="KW-1185">Reference proteome</keyword>
<organism evidence="5 6">
    <name type="scientific">Salinihabitans flavidus</name>
    <dbReference type="NCBI Taxonomy" id="569882"/>
    <lineage>
        <taxon>Bacteria</taxon>
        <taxon>Pseudomonadati</taxon>
        <taxon>Pseudomonadota</taxon>
        <taxon>Alphaproteobacteria</taxon>
        <taxon>Rhodobacterales</taxon>
        <taxon>Roseobacteraceae</taxon>
        <taxon>Salinihabitans</taxon>
    </lineage>
</organism>
<evidence type="ECO:0000256" key="1">
    <source>
        <dbReference type="ARBA" id="ARBA00023015"/>
    </source>
</evidence>
<dbReference type="AlphaFoldDB" id="A0A1H8P8T9"/>
<dbReference type="InterPro" id="IPR018060">
    <property type="entry name" value="HTH_AraC"/>
</dbReference>
<name>A0A1H8P8T9_9RHOB</name>
<dbReference type="PRINTS" id="PR00032">
    <property type="entry name" value="HTHARAC"/>
</dbReference>
<dbReference type="SUPFAM" id="SSF46689">
    <property type="entry name" value="Homeodomain-like"/>
    <property type="match status" value="1"/>
</dbReference>
<keyword evidence="1" id="KW-0805">Transcription regulation</keyword>
<dbReference type="GO" id="GO:0003700">
    <property type="term" value="F:DNA-binding transcription factor activity"/>
    <property type="evidence" value="ECO:0007669"/>
    <property type="project" value="InterPro"/>
</dbReference>
<dbReference type="RefSeq" id="WP_093116306.1">
    <property type="nucleotide sequence ID" value="NZ_FODS01000004.1"/>
</dbReference>
<protein>
    <submittedName>
        <fullName evidence="5">AraC-type DNA-binding protein</fullName>
    </submittedName>
</protein>
<dbReference type="InterPro" id="IPR035418">
    <property type="entry name" value="AraC-bd_2"/>
</dbReference>
<evidence type="ECO:0000313" key="5">
    <source>
        <dbReference type="EMBL" id="SEO38332.1"/>
    </source>
</evidence>
<evidence type="ECO:0000256" key="2">
    <source>
        <dbReference type="ARBA" id="ARBA00023125"/>
    </source>
</evidence>
<dbReference type="Proteomes" id="UP000198893">
    <property type="component" value="Unassembled WGS sequence"/>
</dbReference>
<dbReference type="PANTHER" id="PTHR46796:SF6">
    <property type="entry name" value="ARAC SUBFAMILY"/>
    <property type="match status" value="1"/>
</dbReference>
<dbReference type="Gene3D" id="1.10.10.60">
    <property type="entry name" value="Homeodomain-like"/>
    <property type="match status" value="1"/>
</dbReference>
<dbReference type="OrthoDB" id="8004517at2"/>
<evidence type="ECO:0000256" key="3">
    <source>
        <dbReference type="ARBA" id="ARBA00023163"/>
    </source>
</evidence>
<dbReference type="PANTHER" id="PTHR46796">
    <property type="entry name" value="HTH-TYPE TRANSCRIPTIONAL ACTIVATOR RHAS-RELATED"/>
    <property type="match status" value="1"/>
</dbReference>
<proteinExistence type="predicted"/>